<dbReference type="SUPFAM" id="SSF56712">
    <property type="entry name" value="Prokaryotic type I DNA topoisomerase"/>
    <property type="match status" value="1"/>
</dbReference>
<dbReference type="CDD" id="cd03362">
    <property type="entry name" value="TOPRIM_TopoIA_TopoIII"/>
    <property type="match status" value="1"/>
</dbReference>
<dbReference type="GO" id="GO:0003677">
    <property type="term" value="F:DNA binding"/>
    <property type="evidence" value="ECO:0007669"/>
    <property type="project" value="UniProtKB-KW"/>
</dbReference>
<sequence>MSRVLNVAEKPSVARGIADILSGGRKRMDQSQAVMNPVYTFTADLPGSPRSQVFFTSVRGFAFIVASIITSVTSESKDIEGNLLSYARKCEWLILWLDCDREGEAIAFEVVNICKRANPRIRISRAIFSAVTKSDIERACANLGKPNRNFAMAVEARQELDLRIGSTFTRFLTLNYKDMLETEAKVLSFGPCQIPTLAFVVDRFKAIEDFVAETFWTMKVQYKVNDAVATFTWDRHRLYDGYGNILLKNPDLAP</sequence>
<evidence type="ECO:0000313" key="6">
    <source>
        <dbReference type="Proteomes" id="UP001214638"/>
    </source>
</evidence>
<feature type="domain" description="Toprim" evidence="3">
    <location>
        <begin position="3"/>
        <end position="129"/>
    </location>
</feature>
<dbReference type="PRINTS" id="PR00417">
    <property type="entry name" value="PRTPISMRASEI"/>
</dbReference>
<accession>A0AAD9PJD9</accession>
<dbReference type="Gene3D" id="1.10.460.10">
    <property type="entry name" value="Topoisomerase I, domain 2"/>
    <property type="match status" value="1"/>
</dbReference>
<keyword evidence="6" id="KW-1185">Reference proteome</keyword>
<dbReference type="GO" id="GO:0005634">
    <property type="term" value="C:nucleus"/>
    <property type="evidence" value="ECO:0007669"/>
    <property type="project" value="TreeGrafter"/>
</dbReference>
<dbReference type="EMBL" id="JALLKP010000003">
    <property type="protein sequence ID" value="KAK2195965.1"/>
    <property type="molecule type" value="Genomic_DNA"/>
</dbReference>
<organism evidence="5 6">
    <name type="scientific">Babesia duncani</name>
    <dbReference type="NCBI Taxonomy" id="323732"/>
    <lineage>
        <taxon>Eukaryota</taxon>
        <taxon>Sar</taxon>
        <taxon>Alveolata</taxon>
        <taxon>Apicomplexa</taxon>
        <taxon>Aconoidasida</taxon>
        <taxon>Piroplasmida</taxon>
        <taxon>Babesiidae</taxon>
        <taxon>Babesia</taxon>
    </lineage>
</organism>
<reference evidence="5" key="1">
    <citation type="journal article" date="2023" name="Nat. Microbiol.">
        <title>Babesia duncani multi-omics identifies virulence factors and drug targets.</title>
        <authorList>
            <person name="Singh P."/>
            <person name="Lonardi S."/>
            <person name="Liang Q."/>
            <person name="Vydyam P."/>
            <person name="Khabirova E."/>
            <person name="Fang T."/>
            <person name="Gihaz S."/>
            <person name="Thekkiniath J."/>
            <person name="Munshi M."/>
            <person name="Abel S."/>
            <person name="Ciampossin L."/>
            <person name="Batugedara G."/>
            <person name="Gupta M."/>
            <person name="Lu X.M."/>
            <person name="Lenz T."/>
            <person name="Chakravarty S."/>
            <person name="Cornillot E."/>
            <person name="Hu Y."/>
            <person name="Ma W."/>
            <person name="Gonzalez L.M."/>
            <person name="Sanchez S."/>
            <person name="Estrada K."/>
            <person name="Sanchez-Flores A."/>
            <person name="Montero E."/>
            <person name="Harb O.S."/>
            <person name="Le Roch K.G."/>
            <person name="Mamoun C.B."/>
        </authorList>
    </citation>
    <scope>NUCLEOTIDE SEQUENCE</scope>
    <source>
        <strain evidence="5">WA1</strain>
    </source>
</reference>
<dbReference type="InterPro" id="IPR013497">
    <property type="entry name" value="Topo_IA_cen"/>
</dbReference>
<comment type="function">
    <text evidence="2">Introduces a single-strand break via transesterification at a target site in duplex DNA. Releases the supercoiling and torsional tension of DNA introduced during the DNA replication and transcription by transiently cleaving and rejoining one strand of the DNA duplex. The scissile phosphodiester is attacked by the catalytic tyrosine of the enzyme, resulting in the formation of a DNA-(5'-phosphotyrosyl)-enzyme intermediate and the expulsion of a 3'-OH DNA strand.</text>
</comment>
<evidence type="ECO:0000313" key="5">
    <source>
        <dbReference type="EMBL" id="KAK2195965.1"/>
    </source>
</evidence>
<evidence type="ECO:0000256" key="2">
    <source>
        <dbReference type="RuleBase" id="RU362092"/>
    </source>
</evidence>
<comment type="catalytic activity">
    <reaction evidence="2">
        <text>ATP-independent breakage of single-stranded DNA, followed by passage and rejoining.</text>
        <dbReference type="EC" id="5.6.2.1"/>
    </reaction>
</comment>
<dbReference type="EC" id="5.6.2.1" evidence="2"/>
<dbReference type="Pfam" id="PF01131">
    <property type="entry name" value="Topoisom_bac"/>
    <property type="match status" value="1"/>
</dbReference>
<dbReference type="GO" id="GO:0006265">
    <property type="term" value="P:DNA topological change"/>
    <property type="evidence" value="ECO:0007669"/>
    <property type="project" value="InterPro"/>
</dbReference>
<dbReference type="SMART" id="SM00493">
    <property type="entry name" value="TOPRIM"/>
    <property type="match status" value="1"/>
</dbReference>
<dbReference type="PROSITE" id="PS50880">
    <property type="entry name" value="TOPRIM"/>
    <property type="match status" value="1"/>
</dbReference>
<keyword evidence="2" id="KW-0238">DNA-binding</keyword>
<dbReference type="Proteomes" id="UP001214638">
    <property type="component" value="Unassembled WGS sequence"/>
</dbReference>
<dbReference type="AlphaFoldDB" id="A0AAD9PJD9"/>
<dbReference type="InterPro" id="IPR034144">
    <property type="entry name" value="TOPRIM_TopoIII"/>
</dbReference>
<dbReference type="SMART" id="SM00436">
    <property type="entry name" value="TOP1Bc"/>
    <property type="match status" value="1"/>
</dbReference>
<dbReference type="PANTHER" id="PTHR11390:SF21">
    <property type="entry name" value="DNA TOPOISOMERASE 3-ALPHA"/>
    <property type="match status" value="1"/>
</dbReference>
<comment type="caution">
    <text evidence="5">The sequence shown here is derived from an EMBL/GenBank/DDBJ whole genome shotgun (WGS) entry which is preliminary data.</text>
</comment>
<dbReference type="GO" id="GO:0006310">
    <property type="term" value="P:DNA recombination"/>
    <property type="evidence" value="ECO:0007669"/>
    <property type="project" value="TreeGrafter"/>
</dbReference>
<dbReference type="GO" id="GO:0003917">
    <property type="term" value="F:DNA topoisomerase type I (single strand cut, ATP-independent) activity"/>
    <property type="evidence" value="ECO:0007669"/>
    <property type="project" value="UniProtKB-EC"/>
</dbReference>
<dbReference type="GO" id="GO:0006281">
    <property type="term" value="P:DNA repair"/>
    <property type="evidence" value="ECO:0007669"/>
    <property type="project" value="TreeGrafter"/>
</dbReference>
<name>A0AAD9PJD9_9APIC</name>
<dbReference type="InterPro" id="IPR000380">
    <property type="entry name" value="Topo_IA"/>
</dbReference>
<dbReference type="PANTHER" id="PTHR11390">
    <property type="entry name" value="PROKARYOTIC DNA TOPOISOMERASE"/>
    <property type="match status" value="1"/>
</dbReference>
<feature type="domain" description="Topo IA-type catalytic" evidence="4">
    <location>
        <begin position="147"/>
        <end position="254"/>
    </location>
</feature>
<dbReference type="Gene3D" id="2.70.20.10">
    <property type="entry name" value="Topoisomerase I, domain 3"/>
    <property type="match status" value="1"/>
</dbReference>
<dbReference type="InterPro" id="IPR023405">
    <property type="entry name" value="Topo_IA_core_domain"/>
</dbReference>
<dbReference type="GeneID" id="94336860"/>
<protein>
    <recommendedName>
        <fullName evidence="2">DNA topoisomerase</fullName>
        <ecNumber evidence="2">5.6.2.1</ecNumber>
    </recommendedName>
</protein>
<evidence type="ECO:0000256" key="1">
    <source>
        <dbReference type="ARBA" id="ARBA00023235"/>
    </source>
</evidence>
<dbReference type="InterPro" id="IPR013825">
    <property type="entry name" value="Topo_IA_cen_sub2"/>
</dbReference>
<keyword evidence="2" id="KW-0799">Topoisomerase</keyword>
<evidence type="ECO:0000259" key="4">
    <source>
        <dbReference type="PROSITE" id="PS52039"/>
    </source>
</evidence>
<dbReference type="RefSeq" id="XP_067802807.1">
    <property type="nucleotide sequence ID" value="XM_067947585.1"/>
</dbReference>
<dbReference type="Gene3D" id="3.40.50.140">
    <property type="match status" value="2"/>
</dbReference>
<dbReference type="InterPro" id="IPR003601">
    <property type="entry name" value="Topo_IA_2"/>
</dbReference>
<keyword evidence="1 2" id="KW-0413">Isomerase</keyword>
<dbReference type="PROSITE" id="PS52039">
    <property type="entry name" value="TOPO_IA_2"/>
    <property type="match status" value="1"/>
</dbReference>
<dbReference type="Pfam" id="PF01751">
    <property type="entry name" value="Toprim"/>
    <property type="match status" value="1"/>
</dbReference>
<dbReference type="KEGG" id="bdw:94336860"/>
<proteinExistence type="inferred from homology"/>
<evidence type="ECO:0000259" key="3">
    <source>
        <dbReference type="PROSITE" id="PS50880"/>
    </source>
</evidence>
<gene>
    <name evidence="5" type="ORF">BdWA1_002563</name>
</gene>
<dbReference type="InterPro" id="IPR006171">
    <property type="entry name" value="TOPRIM_dom"/>
</dbReference>
<comment type="similarity">
    <text evidence="2">Belongs to the type IA topoisomerase family.</text>
</comment>
<dbReference type="GO" id="GO:0031422">
    <property type="term" value="C:RecQ family helicase-topoisomerase III complex"/>
    <property type="evidence" value="ECO:0007669"/>
    <property type="project" value="TreeGrafter"/>
</dbReference>
<dbReference type="InterPro" id="IPR013824">
    <property type="entry name" value="Topo_IA_cen_sub1"/>
</dbReference>